<dbReference type="RefSeq" id="WP_311793431.1">
    <property type="nucleotide sequence ID" value="NZ_JARPXS010000007.1"/>
</dbReference>
<protein>
    <submittedName>
        <fullName evidence="3">Uncharacterized protein</fullName>
    </submittedName>
</protein>
<feature type="transmembrane region" description="Helical" evidence="2">
    <location>
        <begin position="84"/>
        <end position="114"/>
    </location>
</feature>
<dbReference type="Proteomes" id="UP001257962">
    <property type="component" value="Unassembled WGS sequence"/>
</dbReference>
<keyword evidence="2" id="KW-0472">Membrane</keyword>
<organism evidence="3 4">
    <name type="scientific">Lactococcus petauri</name>
    <dbReference type="NCBI Taxonomy" id="1940789"/>
    <lineage>
        <taxon>Bacteria</taxon>
        <taxon>Bacillati</taxon>
        <taxon>Bacillota</taxon>
        <taxon>Bacilli</taxon>
        <taxon>Lactobacillales</taxon>
        <taxon>Streptococcaceae</taxon>
        <taxon>Lactococcus</taxon>
    </lineage>
</organism>
<feature type="transmembrane region" description="Helical" evidence="2">
    <location>
        <begin position="290"/>
        <end position="312"/>
    </location>
</feature>
<reference evidence="3" key="1">
    <citation type="submission" date="2023-03" db="EMBL/GenBank/DDBJ databases">
        <authorList>
            <person name="Shen W."/>
            <person name="Cai J."/>
        </authorList>
    </citation>
    <scope>NUCLEOTIDE SEQUENCE</scope>
    <source>
        <strain evidence="3">Y3</strain>
    </source>
</reference>
<keyword evidence="2" id="KW-0812">Transmembrane</keyword>
<feature type="region of interest" description="Disordered" evidence="1">
    <location>
        <begin position="540"/>
        <end position="577"/>
    </location>
</feature>
<feature type="transmembrane region" description="Helical" evidence="2">
    <location>
        <begin position="324"/>
        <end position="345"/>
    </location>
</feature>
<evidence type="ECO:0000313" key="3">
    <source>
        <dbReference type="EMBL" id="MDT2667364.1"/>
    </source>
</evidence>
<evidence type="ECO:0000256" key="2">
    <source>
        <dbReference type="SAM" id="Phobius"/>
    </source>
</evidence>
<comment type="caution">
    <text evidence="3">The sequence shown here is derived from an EMBL/GenBank/DDBJ whole genome shotgun (WGS) entry which is preliminary data.</text>
</comment>
<feature type="region of interest" description="Disordered" evidence="1">
    <location>
        <begin position="455"/>
        <end position="521"/>
    </location>
</feature>
<feature type="transmembrane region" description="Helical" evidence="2">
    <location>
        <begin position="376"/>
        <end position="395"/>
    </location>
</feature>
<evidence type="ECO:0000256" key="1">
    <source>
        <dbReference type="SAM" id="MobiDB-lite"/>
    </source>
</evidence>
<feature type="compositionally biased region" description="Acidic residues" evidence="1">
    <location>
        <begin position="477"/>
        <end position="521"/>
    </location>
</feature>
<proteinExistence type="predicted"/>
<dbReference type="EMBL" id="JARPYC010000007">
    <property type="protein sequence ID" value="MDT2667364.1"/>
    <property type="molecule type" value="Genomic_DNA"/>
</dbReference>
<name>A0AAJ2IZQ2_9LACT</name>
<accession>A0AAJ2IZQ2</accession>
<dbReference type="AlphaFoldDB" id="A0AAJ2IZQ2"/>
<gene>
    <name evidence="3" type="ORF">P7D34_08965</name>
</gene>
<feature type="transmembrane region" description="Helical" evidence="2">
    <location>
        <begin position="126"/>
        <end position="146"/>
    </location>
</feature>
<feature type="compositionally biased region" description="Polar residues" evidence="1">
    <location>
        <begin position="544"/>
        <end position="564"/>
    </location>
</feature>
<sequence>MHEELSKLHELVSKFGVYHESVPGGALQPVSLFWNSFSGMVVDLPFQLLQWFVEVVGGLSSLLNISSSLKPIQADMMGKARTMFLSFIGGSNGTIAQFSGAGLLLIITTMYLFYQFTNGKGHFMRSLFHLLAVIATMFFFFGNFSYNAEGSGRKTAMGGQILFDTVTNTSDKVKNGIESGLVGLDDPDDANFLVDYVLKPTANTVNTGNPEGKIGDTNEKFDYEAAAGKKEGSNGKKGQKYVNAVSNDSPLLKNDGKNIGFQFIATFMGGINLWIYVIPISAVNLTISGLSLLLCVFILLIPVSALLSFVPWCRNAFWGVLKHVSGLLIAPSILGVTLSILFYIMSQVDLIVLKLMTGGASKSLLTGVSALTGSEFLIFIPVVVLIKVGFMIMLWKSRTSITQIAMGQNNGSAFVNDLNQMKNQARNKVEGAVEVGAGAYTGNPSLAMDGAQKLAPENEEVNASNNQEQVVKPEMGTEPEPESESESESELETEPEEVLQETEGAVEFEPESEDGFELEDDNINLEESLDSAEEQEFENLDVENPQNFDLSDSTVETEGENNIQGKDDTTSEPEVTEVQEEVFIEPEEMTQNEEVEFDTQDHVTWEEAQSDLEAMRA</sequence>
<evidence type="ECO:0000313" key="4">
    <source>
        <dbReference type="Proteomes" id="UP001257962"/>
    </source>
</evidence>
<feature type="transmembrane region" description="Helical" evidence="2">
    <location>
        <begin position="259"/>
        <end position="278"/>
    </location>
</feature>
<keyword evidence="2" id="KW-1133">Transmembrane helix</keyword>